<keyword evidence="4 7" id="KW-0547">Nucleotide-binding</keyword>
<dbReference type="InterPro" id="IPR018094">
    <property type="entry name" value="Thymidylate_kinase"/>
</dbReference>
<dbReference type="GO" id="GO:0005737">
    <property type="term" value="C:cytoplasm"/>
    <property type="evidence" value="ECO:0007669"/>
    <property type="project" value="TreeGrafter"/>
</dbReference>
<name>Q01ZB2_SOLUE</name>
<comment type="catalytic activity">
    <reaction evidence="7">
        <text>dTMP + ATP = dTDP + ADP</text>
        <dbReference type="Rhea" id="RHEA:13517"/>
        <dbReference type="ChEBI" id="CHEBI:30616"/>
        <dbReference type="ChEBI" id="CHEBI:58369"/>
        <dbReference type="ChEBI" id="CHEBI:63528"/>
        <dbReference type="ChEBI" id="CHEBI:456216"/>
        <dbReference type="EC" id="2.7.4.9"/>
    </reaction>
</comment>
<dbReference type="eggNOG" id="COG0125">
    <property type="taxonomic scope" value="Bacteria"/>
</dbReference>
<keyword evidence="5 7" id="KW-0418">Kinase</keyword>
<dbReference type="EC" id="2.7.4.9" evidence="7"/>
<comment type="similarity">
    <text evidence="1 7">Belongs to the thymidylate kinase family.</text>
</comment>
<dbReference type="InterPro" id="IPR039430">
    <property type="entry name" value="Thymidylate_kin-like_dom"/>
</dbReference>
<organism evidence="9">
    <name type="scientific">Solibacter usitatus (strain Ellin6076)</name>
    <dbReference type="NCBI Taxonomy" id="234267"/>
    <lineage>
        <taxon>Bacteria</taxon>
        <taxon>Pseudomonadati</taxon>
        <taxon>Acidobacteriota</taxon>
        <taxon>Terriglobia</taxon>
        <taxon>Bryobacterales</taxon>
        <taxon>Solibacteraceae</taxon>
        <taxon>Candidatus Solibacter</taxon>
    </lineage>
</organism>
<feature type="domain" description="Thymidylate kinase-like" evidence="8">
    <location>
        <begin position="34"/>
        <end position="226"/>
    </location>
</feature>
<dbReference type="Gene3D" id="3.40.50.300">
    <property type="entry name" value="P-loop containing nucleotide triphosphate hydrolases"/>
    <property type="match status" value="1"/>
</dbReference>
<dbReference type="EMBL" id="CP000473">
    <property type="protein sequence ID" value="ABJ85003.1"/>
    <property type="molecule type" value="Genomic_DNA"/>
</dbReference>
<proteinExistence type="inferred from homology"/>
<keyword evidence="2 7" id="KW-0808">Transferase</keyword>
<comment type="function">
    <text evidence="7">Phosphorylation of dTMP to form dTDP in both de novo and salvage pathways of dTTP synthesis.</text>
</comment>
<evidence type="ECO:0000256" key="4">
    <source>
        <dbReference type="ARBA" id="ARBA00022741"/>
    </source>
</evidence>
<feature type="binding site" evidence="7">
    <location>
        <begin position="36"/>
        <end position="43"/>
    </location>
    <ligand>
        <name>ATP</name>
        <dbReference type="ChEBI" id="CHEBI:30616"/>
    </ligand>
</feature>
<dbReference type="Pfam" id="PF02223">
    <property type="entry name" value="Thymidylate_kin"/>
    <property type="match status" value="1"/>
</dbReference>
<dbReference type="GO" id="GO:0006235">
    <property type="term" value="P:dTTP biosynthetic process"/>
    <property type="evidence" value="ECO:0007669"/>
    <property type="project" value="UniProtKB-UniRule"/>
</dbReference>
<evidence type="ECO:0000256" key="2">
    <source>
        <dbReference type="ARBA" id="ARBA00022679"/>
    </source>
</evidence>
<dbReference type="HOGENOM" id="CLU_049131_1_1_0"/>
<dbReference type="STRING" id="234267.Acid_4038"/>
<evidence type="ECO:0000259" key="8">
    <source>
        <dbReference type="Pfam" id="PF02223"/>
    </source>
</evidence>
<dbReference type="CDD" id="cd01672">
    <property type="entry name" value="TMPK"/>
    <property type="match status" value="1"/>
</dbReference>
<dbReference type="HAMAP" id="MF_00165">
    <property type="entry name" value="Thymidylate_kinase"/>
    <property type="match status" value="1"/>
</dbReference>
<evidence type="ECO:0000256" key="5">
    <source>
        <dbReference type="ARBA" id="ARBA00022777"/>
    </source>
</evidence>
<dbReference type="NCBIfam" id="TIGR00041">
    <property type="entry name" value="DTMP_kinase"/>
    <property type="match status" value="1"/>
</dbReference>
<dbReference type="PANTHER" id="PTHR10344:SF1">
    <property type="entry name" value="THYMIDYLATE KINASE"/>
    <property type="match status" value="1"/>
</dbReference>
<dbReference type="PANTHER" id="PTHR10344">
    <property type="entry name" value="THYMIDYLATE KINASE"/>
    <property type="match status" value="1"/>
</dbReference>
<keyword evidence="3 7" id="KW-0545">Nucleotide biosynthesis</keyword>
<dbReference type="InterPro" id="IPR027417">
    <property type="entry name" value="P-loop_NTPase"/>
</dbReference>
<dbReference type="GO" id="GO:0006227">
    <property type="term" value="P:dUDP biosynthetic process"/>
    <property type="evidence" value="ECO:0007669"/>
    <property type="project" value="TreeGrafter"/>
</dbReference>
<protein>
    <recommendedName>
        <fullName evidence="7">Thymidylate kinase</fullName>
        <ecNumber evidence="7">2.7.4.9</ecNumber>
    </recommendedName>
    <alternativeName>
        <fullName evidence="7">dTMP kinase</fullName>
    </alternativeName>
</protein>
<evidence type="ECO:0000256" key="7">
    <source>
        <dbReference type="HAMAP-Rule" id="MF_00165"/>
    </source>
</evidence>
<dbReference type="GO" id="GO:0032259">
    <property type="term" value="P:methylation"/>
    <property type="evidence" value="ECO:0007669"/>
    <property type="project" value="UniProtKB-KW"/>
</dbReference>
<dbReference type="OrthoDB" id="9774907at2"/>
<dbReference type="SUPFAM" id="SSF52540">
    <property type="entry name" value="P-loop containing nucleoside triphosphate hydrolases"/>
    <property type="match status" value="1"/>
</dbReference>
<dbReference type="GO" id="GO:0005524">
    <property type="term" value="F:ATP binding"/>
    <property type="evidence" value="ECO:0007669"/>
    <property type="project" value="UniProtKB-UniRule"/>
</dbReference>
<dbReference type="KEGG" id="sus:Acid_4038"/>
<evidence type="ECO:0000256" key="3">
    <source>
        <dbReference type="ARBA" id="ARBA00022727"/>
    </source>
</evidence>
<sequence>MTLFPALARRRQSDKRLREMVAAREARRGLLIAFEGPDGSGKTTQRKLFKNWLKSEGHEVVTTKWNSSALIKPLVKARKAARSLSPEEFSLLHAADFRYRLETEILPALWQGQVVVADRYLFTALARDAARGMDLHWLLEVYRPLFWPDLVFYFSVSPETSGKRIAAERAPNFYEAGQDVTEIADPFQSYAHFIGRVIQEYEALAKVFRFVTVDAEQSIFDQHRQIRELFAEGVRRPWQEWNQEVLLEWLSHYPEGMQK</sequence>
<dbReference type="GO" id="GO:0004798">
    <property type="term" value="F:dTMP kinase activity"/>
    <property type="evidence" value="ECO:0007669"/>
    <property type="project" value="UniProtKB-UniRule"/>
</dbReference>
<keyword evidence="9" id="KW-0489">Methyltransferase</keyword>
<keyword evidence="6 7" id="KW-0067">ATP-binding</keyword>
<dbReference type="AlphaFoldDB" id="Q01ZB2"/>
<evidence type="ECO:0000313" key="9">
    <source>
        <dbReference type="EMBL" id="ABJ85003.1"/>
    </source>
</evidence>
<gene>
    <name evidence="7" type="primary">tmk</name>
    <name evidence="9" type="ordered locus">Acid_4038</name>
</gene>
<evidence type="ECO:0000256" key="6">
    <source>
        <dbReference type="ARBA" id="ARBA00022840"/>
    </source>
</evidence>
<dbReference type="GO" id="GO:0006233">
    <property type="term" value="P:dTDP biosynthetic process"/>
    <property type="evidence" value="ECO:0007669"/>
    <property type="project" value="InterPro"/>
</dbReference>
<evidence type="ECO:0000256" key="1">
    <source>
        <dbReference type="ARBA" id="ARBA00009776"/>
    </source>
</evidence>
<dbReference type="GO" id="GO:0008168">
    <property type="term" value="F:methyltransferase activity"/>
    <property type="evidence" value="ECO:0007669"/>
    <property type="project" value="UniProtKB-KW"/>
</dbReference>
<accession>Q01ZB2</accession>
<reference evidence="9" key="1">
    <citation type="submission" date="2006-10" db="EMBL/GenBank/DDBJ databases">
        <title>Complete sequence of Solibacter usitatus Ellin6076.</title>
        <authorList>
            <consortium name="US DOE Joint Genome Institute"/>
            <person name="Copeland A."/>
            <person name="Lucas S."/>
            <person name="Lapidus A."/>
            <person name="Barry K."/>
            <person name="Detter J.C."/>
            <person name="Glavina del Rio T."/>
            <person name="Hammon N."/>
            <person name="Israni S."/>
            <person name="Dalin E."/>
            <person name="Tice H."/>
            <person name="Pitluck S."/>
            <person name="Thompson L.S."/>
            <person name="Brettin T."/>
            <person name="Bruce D."/>
            <person name="Han C."/>
            <person name="Tapia R."/>
            <person name="Gilna P."/>
            <person name="Schmutz J."/>
            <person name="Larimer F."/>
            <person name="Land M."/>
            <person name="Hauser L."/>
            <person name="Kyrpides N."/>
            <person name="Mikhailova N."/>
            <person name="Janssen P.H."/>
            <person name="Kuske C.R."/>
            <person name="Richardson P."/>
        </authorList>
    </citation>
    <scope>NUCLEOTIDE SEQUENCE</scope>
    <source>
        <strain evidence="9">Ellin6076</strain>
    </source>
</reference>
<dbReference type="InParanoid" id="Q01ZB2"/>